<dbReference type="Gene3D" id="3.30.450.40">
    <property type="match status" value="1"/>
</dbReference>
<dbReference type="InterPro" id="IPR029016">
    <property type="entry name" value="GAF-like_dom_sf"/>
</dbReference>
<keyword evidence="7" id="KW-1185">Reference proteome</keyword>
<gene>
    <name evidence="5" type="ORF">ESZ26_18235</name>
    <name evidence="6" type="ORF">ESZ27_18100</name>
</gene>
<dbReference type="Proteomes" id="UP000321525">
    <property type="component" value="Unassembled WGS sequence"/>
</dbReference>
<comment type="catalytic activity">
    <reaction evidence="1">
        <text>ATP + protein L-histidine = ADP + protein N-phospho-L-histidine.</text>
        <dbReference type="EC" id="2.7.13.3"/>
    </reaction>
</comment>
<evidence type="ECO:0000259" key="4">
    <source>
        <dbReference type="PROSITE" id="PS50109"/>
    </source>
</evidence>
<sequence length="405" mass="45605">MISALIPDNESARLAALDEYNILDTPVEQTYDQLTELVSSICGTPIVLISFIDEKRQWFKSHYGLEVEETPRDIAFCAHAIHQEEVFEIPDSRKDKRFHDNPLVTGSAQVIFYAGAPLVTPDGLRLGTLCAIDNKPSQLTDIQKQQLTIIAQQVVAHLELRKVEGIKESLVRKSLSLTNTLAAKNKELEQFVFAVSHDLKSPLVTINGFTSTLAKELIGQTTEKQQHRFSRILKNVKNMADLLTNLLELSRVMKGEITKVPHDVTSLIEKSWQRLLTKNRVLNVEFILSKPLHSILTHQPLFSQCVDNLLNNAIKYRSSERNLQLKIHTEESDTAVSLFINDNGTGIGKKDHKRIFHVFEQIVEGEGTGIGLTIVKAVMDKHTGLVELVSEVDQGCRFELRFPKV</sequence>
<dbReference type="PRINTS" id="PR00344">
    <property type="entry name" value="BCTRLSENSOR"/>
</dbReference>
<dbReference type="SMART" id="SM00387">
    <property type="entry name" value="HATPase_c"/>
    <property type="match status" value="1"/>
</dbReference>
<protein>
    <recommendedName>
        <fullName evidence="2">histidine kinase</fullName>
        <ecNumber evidence="2">2.7.13.3</ecNumber>
    </recommendedName>
</protein>
<evidence type="ECO:0000313" key="6">
    <source>
        <dbReference type="EMBL" id="TWX63053.1"/>
    </source>
</evidence>
<dbReference type="InterPro" id="IPR005467">
    <property type="entry name" value="His_kinase_dom"/>
</dbReference>
<proteinExistence type="predicted"/>
<dbReference type="InterPro" id="IPR036890">
    <property type="entry name" value="HATPase_C_sf"/>
</dbReference>
<dbReference type="AlphaFoldDB" id="A0A5C6Q2J7"/>
<dbReference type="OrthoDB" id="9812358at2"/>
<evidence type="ECO:0000313" key="5">
    <source>
        <dbReference type="EMBL" id="TWX54014.1"/>
    </source>
</evidence>
<dbReference type="InterPro" id="IPR004358">
    <property type="entry name" value="Sig_transdc_His_kin-like_C"/>
</dbReference>
<comment type="caution">
    <text evidence="6">The sequence shown here is derived from an EMBL/GenBank/DDBJ whole genome shotgun (WGS) entry which is preliminary data.</text>
</comment>
<accession>A0A5C6Q2J7</accession>
<dbReference type="Pfam" id="PF02518">
    <property type="entry name" value="HATPase_c"/>
    <property type="match status" value="1"/>
</dbReference>
<dbReference type="SUPFAM" id="SSF55874">
    <property type="entry name" value="ATPase domain of HSP90 chaperone/DNA topoisomerase II/histidine kinase"/>
    <property type="match status" value="1"/>
</dbReference>
<organism evidence="6 8">
    <name type="scientific">Colwellia hornerae</name>
    <dbReference type="NCBI Taxonomy" id="89402"/>
    <lineage>
        <taxon>Bacteria</taxon>
        <taxon>Pseudomonadati</taxon>
        <taxon>Pseudomonadota</taxon>
        <taxon>Gammaproteobacteria</taxon>
        <taxon>Alteromonadales</taxon>
        <taxon>Colwelliaceae</taxon>
        <taxon>Colwellia</taxon>
    </lineage>
</organism>
<dbReference type="SUPFAM" id="SSF55781">
    <property type="entry name" value="GAF domain-like"/>
    <property type="match status" value="1"/>
</dbReference>
<dbReference type="PROSITE" id="PS50109">
    <property type="entry name" value="HIS_KIN"/>
    <property type="match status" value="1"/>
</dbReference>
<dbReference type="Pfam" id="PF01590">
    <property type="entry name" value="GAF"/>
    <property type="match status" value="1"/>
</dbReference>
<evidence type="ECO:0000313" key="8">
    <source>
        <dbReference type="Proteomes" id="UP000321917"/>
    </source>
</evidence>
<dbReference type="EMBL" id="VOLQ01000056">
    <property type="protein sequence ID" value="TWX63053.1"/>
    <property type="molecule type" value="Genomic_DNA"/>
</dbReference>
<keyword evidence="6" id="KW-0808">Transferase</keyword>
<evidence type="ECO:0000256" key="2">
    <source>
        <dbReference type="ARBA" id="ARBA00012438"/>
    </source>
</evidence>
<dbReference type="RefSeq" id="WP_146801141.1">
    <property type="nucleotide sequence ID" value="NZ_VOLP01000040.1"/>
</dbReference>
<feature type="domain" description="Histidine kinase" evidence="4">
    <location>
        <begin position="194"/>
        <end position="405"/>
    </location>
</feature>
<dbReference type="InterPro" id="IPR036097">
    <property type="entry name" value="HisK_dim/P_sf"/>
</dbReference>
<evidence type="ECO:0000256" key="3">
    <source>
        <dbReference type="ARBA" id="ARBA00022553"/>
    </source>
</evidence>
<dbReference type="SMART" id="SM00388">
    <property type="entry name" value="HisKA"/>
    <property type="match status" value="1"/>
</dbReference>
<dbReference type="SMART" id="SM00065">
    <property type="entry name" value="GAF"/>
    <property type="match status" value="1"/>
</dbReference>
<dbReference type="Proteomes" id="UP000321917">
    <property type="component" value="Unassembled WGS sequence"/>
</dbReference>
<dbReference type="InterPro" id="IPR003594">
    <property type="entry name" value="HATPase_dom"/>
</dbReference>
<evidence type="ECO:0000313" key="7">
    <source>
        <dbReference type="Proteomes" id="UP000321525"/>
    </source>
</evidence>
<dbReference type="EC" id="2.7.13.3" evidence="2"/>
<dbReference type="Gene3D" id="1.10.287.130">
    <property type="match status" value="1"/>
</dbReference>
<dbReference type="Pfam" id="PF00512">
    <property type="entry name" value="HisKA"/>
    <property type="match status" value="1"/>
</dbReference>
<dbReference type="PANTHER" id="PTHR43102:SF2">
    <property type="entry name" value="GAF DOMAIN-CONTAINING PROTEIN"/>
    <property type="match status" value="1"/>
</dbReference>
<dbReference type="Gene3D" id="3.30.565.10">
    <property type="entry name" value="Histidine kinase-like ATPase, C-terminal domain"/>
    <property type="match status" value="1"/>
</dbReference>
<dbReference type="InterPro" id="IPR003661">
    <property type="entry name" value="HisK_dim/P_dom"/>
</dbReference>
<dbReference type="InterPro" id="IPR003018">
    <property type="entry name" value="GAF"/>
</dbReference>
<reference evidence="6 8" key="1">
    <citation type="submission" date="2019-07" db="EMBL/GenBank/DDBJ databases">
        <title>Genomes of sea-ice associated Colwellia species.</title>
        <authorList>
            <person name="Bowman J.P."/>
        </authorList>
    </citation>
    <scope>NUCLEOTIDE SEQUENCE [LARGE SCALE GENOMIC DNA]</scope>
    <source>
        <strain evidence="5 7">ACAM 607</strain>
        <strain evidence="6 8">IC036</strain>
    </source>
</reference>
<evidence type="ECO:0000256" key="1">
    <source>
        <dbReference type="ARBA" id="ARBA00000085"/>
    </source>
</evidence>
<keyword evidence="3" id="KW-0597">Phosphoprotein</keyword>
<dbReference type="CDD" id="cd00082">
    <property type="entry name" value="HisKA"/>
    <property type="match status" value="1"/>
</dbReference>
<dbReference type="EMBL" id="VOLR01000041">
    <property type="protein sequence ID" value="TWX54014.1"/>
    <property type="molecule type" value="Genomic_DNA"/>
</dbReference>
<dbReference type="PANTHER" id="PTHR43102">
    <property type="entry name" value="SLR1143 PROTEIN"/>
    <property type="match status" value="1"/>
</dbReference>
<dbReference type="GO" id="GO:0000155">
    <property type="term" value="F:phosphorelay sensor kinase activity"/>
    <property type="evidence" value="ECO:0007669"/>
    <property type="project" value="InterPro"/>
</dbReference>
<keyword evidence="6" id="KW-0418">Kinase</keyword>
<name>A0A5C6Q2J7_9GAMM</name>
<dbReference type="SUPFAM" id="SSF47384">
    <property type="entry name" value="Homodimeric domain of signal transducing histidine kinase"/>
    <property type="match status" value="1"/>
</dbReference>